<accession>A0A1G8GTJ9</accession>
<dbReference type="SUPFAM" id="SSF54593">
    <property type="entry name" value="Glyoxalase/Bleomycin resistance protein/Dihydroxybiphenyl dioxygenase"/>
    <property type="match status" value="1"/>
</dbReference>
<dbReference type="Pfam" id="PF00903">
    <property type="entry name" value="Glyoxalase"/>
    <property type="match status" value="1"/>
</dbReference>
<protein>
    <recommendedName>
        <fullName evidence="1">VOC domain-containing protein</fullName>
    </recommendedName>
</protein>
<gene>
    <name evidence="2" type="ORF">SAMN05216192_102194</name>
</gene>
<dbReference type="PROSITE" id="PS51819">
    <property type="entry name" value="VOC"/>
    <property type="match status" value="1"/>
</dbReference>
<evidence type="ECO:0000313" key="3">
    <source>
        <dbReference type="Proteomes" id="UP000199050"/>
    </source>
</evidence>
<keyword evidence="3" id="KW-1185">Reference proteome</keyword>
<reference evidence="3" key="1">
    <citation type="submission" date="2016-10" db="EMBL/GenBank/DDBJ databases">
        <authorList>
            <person name="Varghese N."/>
            <person name="Submissions S."/>
        </authorList>
    </citation>
    <scope>NUCLEOTIDE SEQUENCE [LARGE SCALE GENOMIC DNA]</scope>
    <source>
        <strain evidence="3">CGMCC 1.11012</strain>
    </source>
</reference>
<proteinExistence type="predicted"/>
<dbReference type="Gene3D" id="3.10.180.10">
    <property type="entry name" value="2,3-Dihydroxybiphenyl 1,2-Dioxygenase, domain 1"/>
    <property type="match status" value="1"/>
</dbReference>
<dbReference type="InterPro" id="IPR029068">
    <property type="entry name" value="Glyas_Bleomycin-R_OHBP_Dase"/>
</dbReference>
<dbReference type="InterPro" id="IPR037523">
    <property type="entry name" value="VOC_core"/>
</dbReference>
<sequence length="120" mass="13402">MLAVTSPIMNQIGAVFIPVSDIERSRNWYCSLLGIPADEEVLFGHLYVIPMQGPGIVLDSKIYTPESILKVPAFHLNTEDIDAAYDFVKASGAELLTDIENDHWFNFKDPDGNVLMICRC</sequence>
<dbReference type="AlphaFoldDB" id="A0A1G8GTJ9"/>
<dbReference type="STRING" id="1174501.SAMN05216192_102194"/>
<feature type="domain" description="VOC" evidence="1">
    <location>
        <begin position="11"/>
        <end position="120"/>
    </location>
</feature>
<name>A0A1G8GTJ9_9BACL</name>
<dbReference type="InterPro" id="IPR004360">
    <property type="entry name" value="Glyas_Fos-R_dOase_dom"/>
</dbReference>
<organism evidence="2 3">
    <name type="scientific">Paenibacillus typhae</name>
    <dbReference type="NCBI Taxonomy" id="1174501"/>
    <lineage>
        <taxon>Bacteria</taxon>
        <taxon>Bacillati</taxon>
        <taxon>Bacillota</taxon>
        <taxon>Bacilli</taxon>
        <taxon>Bacillales</taxon>
        <taxon>Paenibacillaceae</taxon>
        <taxon>Paenibacillus</taxon>
    </lineage>
</organism>
<dbReference type="Proteomes" id="UP000199050">
    <property type="component" value="Unassembled WGS sequence"/>
</dbReference>
<dbReference type="EMBL" id="FNDX01000002">
    <property type="protein sequence ID" value="SDH97725.1"/>
    <property type="molecule type" value="Genomic_DNA"/>
</dbReference>
<evidence type="ECO:0000259" key="1">
    <source>
        <dbReference type="PROSITE" id="PS51819"/>
    </source>
</evidence>
<evidence type="ECO:0000313" key="2">
    <source>
        <dbReference type="EMBL" id="SDH97725.1"/>
    </source>
</evidence>